<dbReference type="EMBL" id="JACAZE010000010">
    <property type="protein sequence ID" value="KAF7305638.1"/>
    <property type="molecule type" value="Genomic_DNA"/>
</dbReference>
<feature type="domain" description="Fungal calcium binding protein" evidence="2">
    <location>
        <begin position="29"/>
        <end position="81"/>
    </location>
</feature>
<proteinExistence type="predicted"/>
<accession>A0A8H6STN4</accession>
<dbReference type="Gene3D" id="1.10.1740.120">
    <property type="match status" value="1"/>
</dbReference>
<keyword evidence="4" id="KW-1185">Reference proteome</keyword>
<dbReference type="OrthoDB" id="3036244at2759"/>
<evidence type="ECO:0000256" key="1">
    <source>
        <dbReference type="SAM" id="SignalP"/>
    </source>
</evidence>
<gene>
    <name evidence="3" type="ORF">HMN09_00817400</name>
</gene>
<reference evidence="3" key="1">
    <citation type="submission" date="2020-05" db="EMBL/GenBank/DDBJ databases">
        <title>Mycena genomes resolve the evolution of fungal bioluminescence.</title>
        <authorList>
            <person name="Tsai I.J."/>
        </authorList>
    </citation>
    <scope>NUCLEOTIDE SEQUENCE</scope>
    <source>
        <strain evidence="3">110903Hualien_Pintung</strain>
    </source>
</reference>
<dbReference type="Proteomes" id="UP000613580">
    <property type="component" value="Unassembled WGS sequence"/>
</dbReference>
<evidence type="ECO:0000313" key="4">
    <source>
        <dbReference type="Proteomes" id="UP000613580"/>
    </source>
</evidence>
<dbReference type="Pfam" id="PF12192">
    <property type="entry name" value="CBP"/>
    <property type="match status" value="1"/>
</dbReference>
<dbReference type="AlphaFoldDB" id="A0A8H6STN4"/>
<feature type="signal peptide" evidence="1">
    <location>
        <begin position="1"/>
        <end position="18"/>
    </location>
</feature>
<organism evidence="3 4">
    <name type="scientific">Mycena chlorophos</name>
    <name type="common">Agaric fungus</name>
    <name type="synonym">Agaricus chlorophos</name>
    <dbReference type="NCBI Taxonomy" id="658473"/>
    <lineage>
        <taxon>Eukaryota</taxon>
        <taxon>Fungi</taxon>
        <taxon>Dikarya</taxon>
        <taxon>Basidiomycota</taxon>
        <taxon>Agaricomycotina</taxon>
        <taxon>Agaricomycetes</taxon>
        <taxon>Agaricomycetidae</taxon>
        <taxon>Agaricales</taxon>
        <taxon>Marasmiineae</taxon>
        <taxon>Mycenaceae</taxon>
        <taxon>Mycena</taxon>
    </lineage>
</organism>
<dbReference type="InterPro" id="IPR022013">
    <property type="entry name" value="CBP"/>
</dbReference>
<sequence length="125" mass="12420">MQFSIVAILATVVVSVSAAPAPLFFRRQTCDIVTCIEDIGPSVAGCAGAVAQVGADPVSDGSCLLSAVKTLADFPDSCTGCLAKFGVNPSSVSAVTSPVASVVDGLEGDLEGAADKAKNAIEGLF</sequence>
<comment type="caution">
    <text evidence="3">The sequence shown here is derived from an EMBL/GenBank/DDBJ whole genome shotgun (WGS) entry which is preliminary data.</text>
</comment>
<feature type="chain" id="PRO_5034001653" evidence="1">
    <location>
        <begin position="19"/>
        <end position="125"/>
    </location>
</feature>
<evidence type="ECO:0000313" key="3">
    <source>
        <dbReference type="EMBL" id="KAF7305638.1"/>
    </source>
</evidence>
<evidence type="ECO:0000259" key="2">
    <source>
        <dbReference type="Pfam" id="PF12192"/>
    </source>
</evidence>
<name>A0A8H6STN4_MYCCL</name>
<protein>
    <submittedName>
        <fullName evidence="3">CBP domain-containing protein</fullName>
    </submittedName>
</protein>
<keyword evidence="1" id="KW-0732">Signal</keyword>